<dbReference type="InterPro" id="IPR010328">
    <property type="entry name" value="DUF928"/>
</dbReference>
<evidence type="ECO:0000256" key="1">
    <source>
        <dbReference type="SAM" id="MobiDB-lite"/>
    </source>
</evidence>
<feature type="region of interest" description="Disordered" evidence="1">
    <location>
        <begin position="29"/>
        <end position="57"/>
    </location>
</feature>
<dbReference type="RefSeq" id="WP_198123879.1">
    <property type="nucleotide sequence ID" value="NZ_JAECZC010000008.1"/>
</dbReference>
<organism evidence="2 3">
    <name type="scientific">Amazonocrinis nigriterrae CENA67</name>
    <dbReference type="NCBI Taxonomy" id="2794033"/>
    <lineage>
        <taxon>Bacteria</taxon>
        <taxon>Bacillati</taxon>
        <taxon>Cyanobacteriota</taxon>
        <taxon>Cyanophyceae</taxon>
        <taxon>Nostocales</taxon>
        <taxon>Nostocaceae</taxon>
        <taxon>Amazonocrinis</taxon>
        <taxon>Amazonocrinis nigriterrae</taxon>
    </lineage>
</organism>
<keyword evidence="3" id="KW-1185">Reference proteome</keyword>
<reference evidence="2 3" key="1">
    <citation type="journal article" date="2021" name="Int. J. Syst. Evol. Microbiol.">
        <title>Amazonocrinis nigriterrae gen. nov., sp. nov., Atlanticothrix silvestris gen. nov., sp. nov. and Dendronalium phyllosphericum gen. nov., sp. nov., nostocacean cyanobacteria from Brazilian environments.</title>
        <authorList>
            <person name="Alvarenga D.O."/>
            <person name="Andreote A.P.D."/>
            <person name="Branco L.H.Z."/>
            <person name="Delbaje E."/>
            <person name="Cruz R.B."/>
            <person name="Varani A.M."/>
            <person name="Fiore M.F."/>
        </authorList>
    </citation>
    <scope>NUCLEOTIDE SEQUENCE [LARGE SCALE GENOMIC DNA]</scope>
    <source>
        <strain evidence="2 3">CENA67</strain>
    </source>
</reference>
<accession>A0A8J7HLL5</accession>
<evidence type="ECO:0000313" key="3">
    <source>
        <dbReference type="Proteomes" id="UP000632766"/>
    </source>
</evidence>
<name>A0A8J7HLL5_9NOST</name>
<dbReference type="AlphaFoldDB" id="A0A8J7HLL5"/>
<gene>
    <name evidence="2" type="ORF">I8748_06785</name>
</gene>
<protein>
    <submittedName>
        <fullName evidence="2">DUF928 domain-containing protein</fullName>
    </submittedName>
</protein>
<comment type="caution">
    <text evidence="2">The sequence shown here is derived from an EMBL/GenBank/DDBJ whole genome shotgun (WGS) entry which is preliminary data.</text>
</comment>
<evidence type="ECO:0000313" key="2">
    <source>
        <dbReference type="EMBL" id="MBH8561881.1"/>
    </source>
</evidence>
<dbReference type="Proteomes" id="UP000632766">
    <property type="component" value="Unassembled WGS sequence"/>
</dbReference>
<sequence>MKRLLALAIGYTSLVAVQTLVLATPVPKPSSSSVGTIAQTAPPSWPQPDSGNPGGRVRGGAKRCISYPLVNPPLTALVPFTQEPNSTANVWGLTTEANPTFWVYTPYSKDSVTKDCAFTTEFVLQDEDSNLIYNKAIALSAQPGVISISLPANAPSLEIGKQYHWFLIINCDSNQPSPPTYIEGVIQRINLKPEIAQKLKSATPQQQFTIYVQNGIWYNALTTLAQLRQQNPQDAALKIEWKNLLSSIHLDDIADKPILLEKP</sequence>
<proteinExistence type="predicted"/>
<feature type="compositionally biased region" description="Polar residues" evidence="1">
    <location>
        <begin position="29"/>
        <end position="50"/>
    </location>
</feature>
<dbReference type="EMBL" id="JAECZC010000008">
    <property type="protein sequence ID" value="MBH8561881.1"/>
    <property type="molecule type" value="Genomic_DNA"/>
</dbReference>
<dbReference type="Pfam" id="PF06051">
    <property type="entry name" value="DUF928"/>
    <property type="match status" value="1"/>
</dbReference>